<dbReference type="Pfam" id="PF01428">
    <property type="entry name" value="zf-AN1"/>
    <property type="match status" value="2"/>
</dbReference>
<feature type="domain" description="AN1-type" evidence="7">
    <location>
        <begin position="20"/>
        <end position="68"/>
    </location>
</feature>
<dbReference type="SMART" id="SM00154">
    <property type="entry name" value="ZnF_AN1"/>
    <property type="match status" value="2"/>
</dbReference>
<evidence type="ECO:0000256" key="4">
    <source>
        <dbReference type="ARBA" id="ARBA00022833"/>
    </source>
</evidence>
<comment type="caution">
    <text evidence="8">The sequence shown here is derived from an EMBL/GenBank/DDBJ whole genome shotgun (WGS) entry which is preliminary data.</text>
</comment>
<dbReference type="InterPro" id="IPR000058">
    <property type="entry name" value="Znf_AN1"/>
</dbReference>
<dbReference type="AlphaFoldDB" id="A0AAV5UY53"/>
<evidence type="ECO:0000259" key="7">
    <source>
        <dbReference type="PROSITE" id="PS51039"/>
    </source>
</evidence>
<dbReference type="GO" id="GO:0043161">
    <property type="term" value="P:proteasome-mediated ubiquitin-dependent protein catabolic process"/>
    <property type="evidence" value="ECO:0007669"/>
    <property type="project" value="TreeGrafter"/>
</dbReference>
<dbReference type="PANTHER" id="PTHR14677">
    <property type="entry name" value="ARSENITE INDUCUBLE RNA ASSOCIATED PROTEIN AIP-1-RELATED"/>
    <property type="match status" value="1"/>
</dbReference>
<feature type="non-terminal residue" evidence="8">
    <location>
        <position position="1"/>
    </location>
</feature>
<keyword evidence="4" id="KW-0862">Zinc</keyword>
<keyword evidence="2" id="KW-0677">Repeat</keyword>
<evidence type="ECO:0000256" key="1">
    <source>
        <dbReference type="ARBA" id="ARBA00022723"/>
    </source>
</evidence>
<accession>A0AAV5UY53</accession>
<dbReference type="SUPFAM" id="SSF118310">
    <property type="entry name" value="AN1-like Zinc finger"/>
    <property type="match status" value="2"/>
</dbReference>
<evidence type="ECO:0000256" key="5">
    <source>
        <dbReference type="PROSITE-ProRule" id="PRU00449"/>
    </source>
</evidence>
<keyword evidence="3 5" id="KW-0863">Zinc-finger</keyword>
<feature type="domain" description="AN1-type" evidence="7">
    <location>
        <begin position="107"/>
        <end position="155"/>
    </location>
</feature>
<dbReference type="GO" id="GO:0008270">
    <property type="term" value="F:zinc ion binding"/>
    <property type="evidence" value="ECO:0007669"/>
    <property type="project" value="UniProtKB-KW"/>
</dbReference>
<dbReference type="Gene3D" id="4.10.1110.10">
    <property type="entry name" value="AN1-like Zinc finger"/>
    <property type="match status" value="2"/>
</dbReference>
<evidence type="ECO:0000256" key="2">
    <source>
        <dbReference type="ARBA" id="ARBA00022737"/>
    </source>
</evidence>
<dbReference type="PANTHER" id="PTHR14677:SF20">
    <property type="entry name" value="ZINC FINGER AN1-TYPE CONTAINING 2A-RELATED"/>
    <property type="match status" value="1"/>
</dbReference>
<feature type="region of interest" description="Disordered" evidence="6">
    <location>
        <begin position="191"/>
        <end position="235"/>
    </location>
</feature>
<evidence type="ECO:0000256" key="3">
    <source>
        <dbReference type="ARBA" id="ARBA00022771"/>
    </source>
</evidence>
<dbReference type="Proteomes" id="UP001432322">
    <property type="component" value="Unassembled WGS sequence"/>
</dbReference>
<dbReference type="InterPro" id="IPR035896">
    <property type="entry name" value="AN1-like_Znf"/>
</dbReference>
<organism evidence="8 9">
    <name type="scientific">Pristionchus fissidentatus</name>
    <dbReference type="NCBI Taxonomy" id="1538716"/>
    <lineage>
        <taxon>Eukaryota</taxon>
        <taxon>Metazoa</taxon>
        <taxon>Ecdysozoa</taxon>
        <taxon>Nematoda</taxon>
        <taxon>Chromadorea</taxon>
        <taxon>Rhabditida</taxon>
        <taxon>Rhabditina</taxon>
        <taxon>Diplogasteromorpha</taxon>
        <taxon>Diplogasteroidea</taxon>
        <taxon>Neodiplogasteridae</taxon>
        <taxon>Pristionchus</taxon>
    </lineage>
</organism>
<dbReference type="InterPro" id="IPR057357">
    <property type="entry name" value="Znf-C2H2_ZFAND2A/B"/>
</dbReference>
<dbReference type="EMBL" id="BTSY01000001">
    <property type="protein sequence ID" value="GMT11966.1"/>
    <property type="molecule type" value="Genomic_DNA"/>
</dbReference>
<evidence type="ECO:0000313" key="9">
    <source>
        <dbReference type="Proteomes" id="UP001432322"/>
    </source>
</evidence>
<keyword evidence="9" id="KW-1185">Reference proteome</keyword>
<keyword evidence="1" id="KW-0479">Metal-binding</keyword>
<reference evidence="8" key="1">
    <citation type="submission" date="2023-10" db="EMBL/GenBank/DDBJ databases">
        <title>Genome assembly of Pristionchus species.</title>
        <authorList>
            <person name="Yoshida K."/>
            <person name="Sommer R.J."/>
        </authorList>
    </citation>
    <scope>NUCLEOTIDE SEQUENCE</scope>
    <source>
        <strain evidence="8">RS5133</strain>
    </source>
</reference>
<gene>
    <name evidence="8" type="ORF">PFISCL1PPCAC_3263</name>
</gene>
<dbReference type="GO" id="GO:0005783">
    <property type="term" value="C:endoplasmic reticulum"/>
    <property type="evidence" value="ECO:0007669"/>
    <property type="project" value="TreeGrafter"/>
</dbReference>
<dbReference type="Pfam" id="PF25403">
    <property type="entry name" value="zf-C2H2_ZFAND2"/>
    <property type="match status" value="1"/>
</dbReference>
<name>A0AAV5UY53_9BILA</name>
<dbReference type="GO" id="GO:0045047">
    <property type="term" value="P:protein targeting to ER"/>
    <property type="evidence" value="ECO:0007669"/>
    <property type="project" value="TreeGrafter"/>
</dbReference>
<evidence type="ECO:0000313" key="8">
    <source>
        <dbReference type="EMBL" id="GMT11966.1"/>
    </source>
</evidence>
<protein>
    <recommendedName>
        <fullName evidence="7">AN1-type domain-containing protein</fullName>
    </recommendedName>
</protein>
<evidence type="ECO:0000256" key="6">
    <source>
        <dbReference type="SAM" id="MobiDB-lite"/>
    </source>
</evidence>
<sequence length="235" mass="25968">ILSQLSRLRSYPFSQMAEFPHLGRHCGVKSCNQLDFLPVICDSCRNSFCNQHFTYEAHTCERGLNKDSRVPECPLCAKPVPTPRGQLPDIAMNEHINNNCEISRKKRIFKNACSVAGCKKKELVPVTCPSCRFNYCLRHRHEQDHDCDSKGGKAMSNAAIAAIARSKQPCSKEAMKAQMAADERLARQLAMGGGEGLSPEELDRRLAQQLQLEENNGRRGQTAGGSSSGNNCSIS</sequence>
<dbReference type="PROSITE" id="PS51039">
    <property type="entry name" value="ZF_AN1"/>
    <property type="match status" value="2"/>
</dbReference>
<proteinExistence type="predicted"/>